<dbReference type="InterPro" id="IPR011990">
    <property type="entry name" value="TPR-like_helical_dom_sf"/>
</dbReference>
<gene>
    <name evidence="1" type="ORF">HGP29_14355</name>
</gene>
<reference evidence="1 2" key="1">
    <citation type="submission" date="2020-04" db="EMBL/GenBank/DDBJ databases">
        <title>Flammeovirga sp. SR4, a novel species isolated from seawater.</title>
        <authorList>
            <person name="Wang X."/>
        </authorList>
    </citation>
    <scope>NUCLEOTIDE SEQUENCE [LARGE SCALE GENOMIC DNA]</scope>
    <source>
        <strain evidence="1 2">SR4</strain>
    </source>
</reference>
<sequence>MFEITPFVFSFKTYNEKKKSNFLIPKLGNVNEQGITLSNELISFHDILRTTYYRGYLVITFDNYPLLGRQTSEWYIQKNNCIIIKSSMIKDIKLAFNVFKSRFAQKTRTCGHCENEINWDKHLESQYHYCDECHSISDKHGLLMSNGEEFDICPETGYWDRLGIRRQYQYFYFDKKLYWNYNKYYGGDNLGIEFFHNNILKNLMFLIGVPGTLIEFYKANQGHHPDFTELAEANFASRCGEIKEAADLYTKMQMRFPYFPALHYNLAIAYLQVNNIELAKRYFQKSLEGCSNYTPTLKVLKYLSEKEKIGSV</sequence>
<comment type="caution">
    <text evidence="1">The sequence shown here is derived from an EMBL/GenBank/DDBJ whole genome shotgun (WGS) entry which is preliminary data.</text>
</comment>
<evidence type="ECO:0000313" key="2">
    <source>
        <dbReference type="Proteomes" id="UP000585050"/>
    </source>
</evidence>
<evidence type="ECO:0000313" key="1">
    <source>
        <dbReference type="EMBL" id="NLR92396.1"/>
    </source>
</evidence>
<accession>A0A7X8SLF4</accession>
<dbReference type="Proteomes" id="UP000585050">
    <property type="component" value="Unassembled WGS sequence"/>
</dbReference>
<protein>
    <submittedName>
        <fullName evidence="1">Tetratricopeptide repeat protein</fullName>
    </submittedName>
</protein>
<organism evidence="1 2">
    <name type="scientific">Flammeovirga agarivorans</name>
    <dbReference type="NCBI Taxonomy" id="2726742"/>
    <lineage>
        <taxon>Bacteria</taxon>
        <taxon>Pseudomonadati</taxon>
        <taxon>Bacteroidota</taxon>
        <taxon>Cytophagia</taxon>
        <taxon>Cytophagales</taxon>
        <taxon>Flammeovirgaceae</taxon>
        <taxon>Flammeovirga</taxon>
    </lineage>
</organism>
<dbReference type="RefSeq" id="WP_168883110.1">
    <property type="nucleotide sequence ID" value="NZ_JABAIL010000004.1"/>
</dbReference>
<proteinExistence type="predicted"/>
<keyword evidence="2" id="KW-1185">Reference proteome</keyword>
<dbReference type="EMBL" id="JABAIL010000004">
    <property type="protein sequence ID" value="NLR92396.1"/>
    <property type="molecule type" value="Genomic_DNA"/>
</dbReference>
<dbReference type="SUPFAM" id="SSF48452">
    <property type="entry name" value="TPR-like"/>
    <property type="match status" value="1"/>
</dbReference>
<name>A0A7X8SLF4_9BACT</name>
<dbReference type="Gene3D" id="1.25.40.10">
    <property type="entry name" value="Tetratricopeptide repeat domain"/>
    <property type="match status" value="1"/>
</dbReference>
<dbReference type="AlphaFoldDB" id="A0A7X8SLF4"/>